<dbReference type="Proteomes" id="UP000838100">
    <property type="component" value="Unassembled WGS sequence"/>
</dbReference>
<comment type="caution">
    <text evidence="4">The sequence shown here is derived from an EMBL/GenBank/DDBJ whole genome shotgun (WGS) entry which is preliminary data.</text>
</comment>
<keyword evidence="5" id="KW-1185">Reference proteome</keyword>
<dbReference type="InterPro" id="IPR050465">
    <property type="entry name" value="UPF0194_transport"/>
</dbReference>
<dbReference type="EMBL" id="CAKLPX010000002">
    <property type="protein sequence ID" value="CAH0992131.1"/>
    <property type="molecule type" value="Genomic_DNA"/>
</dbReference>
<evidence type="ECO:0000313" key="4">
    <source>
        <dbReference type="EMBL" id="CAH0992131.1"/>
    </source>
</evidence>
<dbReference type="RefSeq" id="WP_237444825.1">
    <property type="nucleotide sequence ID" value="NZ_CAKLPX010000002.1"/>
</dbReference>
<dbReference type="PROSITE" id="PS51257">
    <property type="entry name" value="PROKAR_LIPOPROTEIN"/>
    <property type="match status" value="1"/>
</dbReference>
<dbReference type="SUPFAM" id="SSF111369">
    <property type="entry name" value="HlyD-like secretion proteins"/>
    <property type="match status" value="1"/>
</dbReference>
<dbReference type="PANTHER" id="PTHR32347">
    <property type="entry name" value="EFFLUX SYSTEM COMPONENT YKNX-RELATED"/>
    <property type="match status" value="1"/>
</dbReference>
<feature type="domain" description="YbhG-like alpha-helical hairpin" evidence="3">
    <location>
        <begin position="69"/>
        <end position="184"/>
    </location>
</feature>
<keyword evidence="2" id="KW-0175">Coiled coil</keyword>
<evidence type="ECO:0000259" key="3">
    <source>
        <dbReference type="Pfam" id="PF25881"/>
    </source>
</evidence>
<dbReference type="InterPro" id="IPR059052">
    <property type="entry name" value="HH_YbhG-like"/>
</dbReference>
<dbReference type="Gene3D" id="2.40.30.170">
    <property type="match status" value="1"/>
</dbReference>
<evidence type="ECO:0000313" key="5">
    <source>
        <dbReference type="Proteomes" id="UP000838100"/>
    </source>
</evidence>
<name>A0ABM9AGH9_9GAMM</name>
<evidence type="ECO:0000256" key="2">
    <source>
        <dbReference type="ARBA" id="ARBA00023054"/>
    </source>
</evidence>
<comment type="subcellular location">
    <subcellularLocation>
        <location evidence="1">Cell envelope</location>
    </subcellularLocation>
</comment>
<gene>
    <name evidence="4" type="ORF">SIN8267_02247</name>
</gene>
<evidence type="ECO:0000256" key="1">
    <source>
        <dbReference type="ARBA" id="ARBA00004196"/>
    </source>
</evidence>
<organism evidence="4 5">
    <name type="scientific">Sinobacterium norvegicum</name>
    <dbReference type="NCBI Taxonomy" id="1641715"/>
    <lineage>
        <taxon>Bacteria</taxon>
        <taxon>Pseudomonadati</taxon>
        <taxon>Pseudomonadota</taxon>
        <taxon>Gammaproteobacteria</taxon>
        <taxon>Cellvibrionales</taxon>
        <taxon>Spongiibacteraceae</taxon>
        <taxon>Sinobacterium</taxon>
    </lineage>
</organism>
<proteinExistence type="predicted"/>
<sequence length="314" mass="34799">MLRYLFLTVTTLAIVGCSNEQPQALGTLEWDRINARAIASEAIVEIYAAEGDQLEKGQQILKLDTLLQQAKVAQLEANVSVAQWQLEKLRAGYRTERVTAAEAALNAATSDRVTKDRTYQRQLELRAKNLNSQNDVDSADNRYQSSVANEKKASEELHALRAGYRTEEIEQAQAQLTAADAALRYGKLLLSRYIVTAERAGRLDSLPFKLGDKPPTSAIISTLLAGDTPWARVYLPEPWLSQVAIGDEVSIKIDGRETTLNGRIRYIASQASFTPYYAMAEDNRARLSYIAEIDLLDSDAQTLPVGIPLQMVKP</sequence>
<protein>
    <recommendedName>
        <fullName evidence="3">YbhG-like alpha-helical hairpin domain-containing protein</fullName>
    </recommendedName>
</protein>
<reference evidence="4" key="1">
    <citation type="submission" date="2021-12" db="EMBL/GenBank/DDBJ databases">
        <authorList>
            <person name="Rodrigo-Torres L."/>
            <person name="Arahal R. D."/>
            <person name="Lucena T."/>
        </authorList>
    </citation>
    <scope>NUCLEOTIDE SEQUENCE</scope>
    <source>
        <strain evidence="4">CECT 8267</strain>
    </source>
</reference>
<dbReference type="PANTHER" id="PTHR32347:SF29">
    <property type="entry name" value="UPF0194 MEMBRANE PROTEIN YBHG"/>
    <property type="match status" value="1"/>
</dbReference>
<dbReference type="Pfam" id="PF25881">
    <property type="entry name" value="HH_YBHG"/>
    <property type="match status" value="1"/>
</dbReference>
<accession>A0ABM9AGH9</accession>